<comment type="caution">
    <text evidence="4">The sequence shown here is derived from an EMBL/GenBank/DDBJ whole genome shotgun (WGS) entry which is preliminary data.</text>
</comment>
<dbReference type="SUPFAM" id="SSF53335">
    <property type="entry name" value="S-adenosyl-L-methionine-dependent methyltransferases"/>
    <property type="match status" value="1"/>
</dbReference>
<dbReference type="RefSeq" id="WP_386735073.1">
    <property type="nucleotide sequence ID" value="NZ_JBHRXI010000010.1"/>
</dbReference>
<keyword evidence="1 4" id="KW-0489">Methyltransferase</keyword>
<dbReference type="Pfam" id="PF13649">
    <property type="entry name" value="Methyltransf_25"/>
    <property type="match status" value="1"/>
</dbReference>
<dbReference type="Proteomes" id="UP001595629">
    <property type="component" value="Unassembled WGS sequence"/>
</dbReference>
<keyword evidence="5" id="KW-1185">Reference proteome</keyword>
<dbReference type="CDD" id="cd02440">
    <property type="entry name" value="AdoMet_MTases"/>
    <property type="match status" value="1"/>
</dbReference>
<accession>A0ABV7TGL2</accession>
<proteinExistence type="predicted"/>
<dbReference type="PANTHER" id="PTHR43861">
    <property type="entry name" value="TRANS-ACONITATE 2-METHYLTRANSFERASE-RELATED"/>
    <property type="match status" value="1"/>
</dbReference>
<evidence type="ECO:0000313" key="5">
    <source>
        <dbReference type="Proteomes" id="UP001595629"/>
    </source>
</evidence>
<keyword evidence="2" id="KW-0808">Transferase</keyword>
<dbReference type="EMBL" id="JBHRXI010000010">
    <property type="protein sequence ID" value="MFC3613879.1"/>
    <property type="molecule type" value="Genomic_DNA"/>
</dbReference>
<protein>
    <submittedName>
        <fullName evidence="4">Class I SAM-dependent DNA methyltransferase</fullName>
    </submittedName>
</protein>
<dbReference type="PANTHER" id="PTHR43861:SF1">
    <property type="entry name" value="TRANS-ACONITATE 2-METHYLTRANSFERASE"/>
    <property type="match status" value="1"/>
</dbReference>
<name>A0ABV7TGL2_9RHOB</name>
<organism evidence="4 5">
    <name type="scientific">Lutimaribacter marinistellae</name>
    <dbReference type="NCBI Taxonomy" id="1820329"/>
    <lineage>
        <taxon>Bacteria</taxon>
        <taxon>Pseudomonadati</taxon>
        <taxon>Pseudomonadota</taxon>
        <taxon>Alphaproteobacteria</taxon>
        <taxon>Rhodobacterales</taxon>
        <taxon>Roseobacteraceae</taxon>
        <taxon>Lutimaribacter</taxon>
    </lineage>
</organism>
<feature type="domain" description="Methyltransferase" evidence="3">
    <location>
        <begin position="43"/>
        <end position="131"/>
    </location>
</feature>
<dbReference type="Gene3D" id="3.40.50.150">
    <property type="entry name" value="Vaccinia Virus protein VP39"/>
    <property type="match status" value="1"/>
</dbReference>
<evidence type="ECO:0000313" key="4">
    <source>
        <dbReference type="EMBL" id="MFC3613879.1"/>
    </source>
</evidence>
<dbReference type="InterPro" id="IPR041698">
    <property type="entry name" value="Methyltransf_25"/>
</dbReference>
<evidence type="ECO:0000259" key="3">
    <source>
        <dbReference type="Pfam" id="PF13649"/>
    </source>
</evidence>
<gene>
    <name evidence="4" type="ORF">ACFORG_08935</name>
</gene>
<reference evidence="5" key="1">
    <citation type="journal article" date="2019" name="Int. J. Syst. Evol. Microbiol.">
        <title>The Global Catalogue of Microorganisms (GCM) 10K type strain sequencing project: providing services to taxonomists for standard genome sequencing and annotation.</title>
        <authorList>
            <consortium name="The Broad Institute Genomics Platform"/>
            <consortium name="The Broad Institute Genome Sequencing Center for Infectious Disease"/>
            <person name="Wu L."/>
            <person name="Ma J."/>
        </authorList>
    </citation>
    <scope>NUCLEOTIDE SEQUENCE [LARGE SCALE GENOMIC DNA]</scope>
    <source>
        <strain evidence="5">KCTC 42911</strain>
    </source>
</reference>
<evidence type="ECO:0000256" key="1">
    <source>
        <dbReference type="ARBA" id="ARBA00022603"/>
    </source>
</evidence>
<dbReference type="GO" id="GO:0032259">
    <property type="term" value="P:methylation"/>
    <property type="evidence" value="ECO:0007669"/>
    <property type="project" value="UniProtKB-KW"/>
</dbReference>
<sequence length="196" mass="20844">MTDETIRVYDQKAAEYAAMTDDYNAEDPHLSDFIAAVPKGGHVLDLGCGPGMSAALMAQNGLSVDAVDGSAEMVELADQRLGVTARRASFDDISGEALYDGVWANFSLLHAPRADFPRHLSALHRALKPGGAFFLGMKLGKGEGPDQLGRFYTYYSEDELTELLAAAGFTVTGRRHGNAPGLDGTPSDWVALAAHA</sequence>
<evidence type="ECO:0000256" key="2">
    <source>
        <dbReference type="ARBA" id="ARBA00022679"/>
    </source>
</evidence>
<dbReference type="GO" id="GO:0008168">
    <property type="term" value="F:methyltransferase activity"/>
    <property type="evidence" value="ECO:0007669"/>
    <property type="project" value="UniProtKB-KW"/>
</dbReference>
<dbReference type="InterPro" id="IPR029063">
    <property type="entry name" value="SAM-dependent_MTases_sf"/>
</dbReference>